<feature type="region of interest" description="Disordered" evidence="1">
    <location>
        <begin position="160"/>
        <end position="179"/>
    </location>
</feature>
<evidence type="ECO:0000313" key="2">
    <source>
        <dbReference type="EMBL" id="MBR7678384.1"/>
    </source>
</evidence>
<dbReference type="EMBL" id="JAGSMN010001410">
    <property type="protein sequence ID" value="MBR7678384.1"/>
    <property type="molecule type" value="Genomic_DNA"/>
</dbReference>
<evidence type="ECO:0000313" key="3">
    <source>
        <dbReference type="Proteomes" id="UP000675554"/>
    </source>
</evidence>
<evidence type="ECO:0008006" key="4">
    <source>
        <dbReference type="Google" id="ProtNLM"/>
    </source>
</evidence>
<evidence type="ECO:0000256" key="1">
    <source>
        <dbReference type="SAM" id="MobiDB-lite"/>
    </source>
</evidence>
<accession>A0A8T4J9W1</accession>
<organism evidence="2 3">
    <name type="scientific">Streptomyces daliensis</name>
    <dbReference type="NCBI Taxonomy" id="299421"/>
    <lineage>
        <taxon>Bacteria</taxon>
        <taxon>Bacillati</taxon>
        <taxon>Actinomycetota</taxon>
        <taxon>Actinomycetes</taxon>
        <taxon>Kitasatosporales</taxon>
        <taxon>Streptomycetaceae</taxon>
        <taxon>Streptomyces</taxon>
    </lineage>
</organism>
<keyword evidence="3" id="KW-1185">Reference proteome</keyword>
<dbReference type="Proteomes" id="UP000675554">
    <property type="component" value="Unassembled WGS sequence"/>
</dbReference>
<sequence length="200" mass="21801">MRVLFIALGATRKRAVREEAAEAVACGHTVLVLTETAESWRDQPFAPGVELVEMTRLELRHAPRFLEWALLFRAPRAAVSLLGRGPLRQPVGRAGRSYERRLARRVHHRLFLPCYRGLYGDAVTVRHRLARQLVRERSMDHVVVCDPASMPMALQLTRGSAAPGARGGTVSGRAVGTGRAGDGVPVPGLSYSAAHLEAAV</sequence>
<comment type="caution">
    <text evidence="2">The sequence shown here is derived from an EMBL/GenBank/DDBJ whole genome shotgun (WGS) entry which is preliminary data.</text>
</comment>
<reference evidence="2" key="1">
    <citation type="submission" date="2021-04" db="EMBL/GenBank/DDBJ databases">
        <title>Sequencing of actinobacteria type strains.</title>
        <authorList>
            <person name="Nguyen G.-S."/>
            <person name="Wentzel A."/>
        </authorList>
    </citation>
    <scope>NUCLEOTIDE SEQUENCE</scope>
    <source>
        <strain evidence="2">DSM 42095</strain>
    </source>
</reference>
<gene>
    <name evidence="2" type="ORF">KDA82_36535</name>
</gene>
<dbReference type="AlphaFoldDB" id="A0A8T4J9W1"/>
<protein>
    <recommendedName>
        <fullName evidence="4">Glycosyltransferase</fullName>
    </recommendedName>
</protein>
<name>A0A8T4J9W1_9ACTN</name>
<proteinExistence type="predicted"/>